<evidence type="ECO:0000313" key="5">
    <source>
        <dbReference type="EMBL" id="WYY00607.1"/>
    </source>
</evidence>
<dbReference type="GO" id="GO:0071513">
    <property type="term" value="C:phosphopantothenoylcysteine decarboxylase complex"/>
    <property type="evidence" value="ECO:0007669"/>
    <property type="project" value="TreeGrafter"/>
</dbReference>
<evidence type="ECO:0000256" key="1">
    <source>
        <dbReference type="ARBA" id="ARBA00022793"/>
    </source>
</evidence>
<dbReference type="PANTHER" id="PTHR14359">
    <property type="entry name" value="HOMO-OLIGOMERIC FLAVIN CONTAINING CYS DECARBOXYLASE FAMILY"/>
    <property type="match status" value="1"/>
</dbReference>
<dbReference type="InterPro" id="IPR003382">
    <property type="entry name" value="Flavoprotein"/>
</dbReference>
<dbReference type="KEGG" id="omr:OXIME_001186"/>
<dbReference type="NCBIfam" id="TIGR00521">
    <property type="entry name" value="coaBC_dfp"/>
    <property type="match status" value="1"/>
</dbReference>
<dbReference type="InterPro" id="IPR007085">
    <property type="entry name" value="DNA/pantothenate-metab_flavo_C"/>
</dbReference>
<proteinExistence type="predicted"/>
<dbReference type="GO" id="GO:0004633">
    <property type="term" value="F:phosphopantothenoylcysteine decarboxylase activity"/>
    <property type="evidence" value="ECO:0007669"/>
    <property type="project" value="UniProtKB-EC"/>
</dbReference>
<reference evidence="5 6" key="1">
    <citation type="submission" date="2023-09" db="EMBL/GenBank/DDBJ databases">
        <authorList>
            <person name="Golyshina O.V."/>
            <person name="Lunev E.A."/>
            <person name="Bargiela R."/>
            <person name="Gaines M.C."/>
            <person name="Daum B."/>
            <person name="Bale N.J."/>
            <person name="Koenen M."/>
            <person name="Sinninghe Damst J.S."/>
            <person name="Yakimov M."/>
            <person name="Golyshin P.N."/>
        </authorList>
    </citation>
    <scope>NUCLEOTIDE SEQUENCE [LARGE SCALE GENOMIC DNA]</scope>
    <source>
        <strain evidence="5 6">M1</strain>
    </source>
</reference>
<evidence type="ECO:0000256" key="2">
    <source>
        <dbReference type="ARBA" id="ARBA00023239"/>
    </source>
</evidence>
<dbReference type="Gene3D" id="3.40.50.10300">
    <property type="entry name" value="CoaB-like"/>
    <property type="match status" value="1"/>
</dbReference>
<dbReference type="GeneID" id="95967923"/>
<keyword evidence="6" id="KW-1185">Reference proteome</keyword>
<dbReference type="EC" id="4.1.1.36" evidence="5"/>
<dbReference type="SUPFAM" id="SSF52507">
    <property type="entry name" value="Homo-oligomeric flavin-containing Cys decarboxylases, HFCD"/>
    <property type="match status" value="1"/>
</dbReference>
<evidence type="ECO:0000259" key="4">
    <source>
        <dbReference type="Pfam" id="PF04127"/>
    </source>
</evidence>
<dbReference type="RefSeq" id="WP_393970941.1">
    <property type="nucleotide sequence ID" value="NZ_CP133772.1"/>
</dbReference>
<dbReference type="GO" id="GO:0015941">
    <property type="term" value="P:pantothenate catabolic process"/>
    <property type="evidence" value="ECO:0007669"/>
    <property type="project" value="InterPro"/>
</dbReference>
<keyword evidence="2 5" id="KW-0456">Lyase</keyword>
<dbReference type="EMBL" id="CP133772">
    <property type="protein sequence ID" value="WYY00607.1"/>
    <property type="molecule type" value="Genomic_DNA"/>
</dbReference>
<dbReference type="Pfam" id="PF02441">
    <property type="entry name" value="Flavoprotein"/>
    <property type="match status" value="1"/>
</dbReference>
<organism evidence="5 6">
    <name type="scientific">Oxyplasma meridianum</name>
    <dbReference type="NCBI Taxonomy" id="3073602"/>
    <lineage>
        <taxon>Archaea</taxon>
        <taxon>Methanobacteriati</taxon>
        <taxon>Thermoplasmatota</taxon>
        <taxon>Thermoplasmata</taxon>
        <taxon>Thermoplasmatales</taxon>
        <taxon>Thermoplasmataceae</taxon>
        <taxon>Oxyplasma</taxon>
    </lineage>
</organism>
<feature type="domain" description="Flavoprotein" evidence="3">
    <location>
        <begin position="18"/>
        <end position="170"/>
    </location>
</feature>
<dbReference type="AlphaFoldDB" id="A0AAX4NIJ0"/>
<dbReference type="SUPFAM" id="SSF102645">
    <property type="entry name" value="CoaB-like"/>
    <property type="match status" value="1"/>
</dbReference>
<accession>A0AAX4NIJ0</accession>
<keyword evidence="5" id="KW-0436">Ligase</keyword>
<evidence type="ECO:0000259" key="3">
    <source>
        <dbReference type="Pfam" id="PF02441"/>
    </source>
</evidence>
<dbReference type="GO" id="GO:0015937">
    <property type="term" value="P:coenzyme A biosynthetic process"/>
    <property type="evidence" value="ECO:0007669"/>
    <property type="project" value="InterPro"/>
</dbReference>
<dbReference type="Gene3D" id="3.40.50.1950">
    <property type="entry name" value="Flavin prenyltransferase-like"/>
    <property type="match status" value="1"/>
</dbReference>
<gene>
    <name evidence="5" type="primary">coaBC</name>
    <name evidence="5" type="ORF">OXIME_001186</name>
</gene>
<dbReference type="InterPro" id="IPR005252">
    <property type="entry name" value="CoaBC"/>
</dbReference>
<dbReference type="InterPro" id="IPR035929">
    <property type="entry name" value="CoaB-like_sf"/>
</dbReference>
<sequence>MIEIPDPWRFENMLNGKTVVVGTGASISIYRIPDLIRDLRREGADVKVIMTPNSVNMIDPKVMQWASENPVVTEISGEIEHISLFQLEPENISFLVSPASYDLIGKMANGISDDPVSLSFSFALGNGNPVVIAPAMHKAMMETPMNRKNIETLERSGTLIVPPEMDSDKAKLSVNDQIIDYVARSFFGNELRGKKILIMSGYSRVRLDSVRDIVNGSTGFSGYWFCRNAFRLGAQVITYVGNSANLIPPYVDFHPAETNQEYLDETLKALRKCEYDLVIVPAALSDFSILSSENREKLQSGVKHVIELLPDEKIISSIRKAYKGKMLSFSLSAKTDPHEIKKKYLQADPDMIVHNKLMKNRENFGTGKNNYTFIERDKVISPGNLTKQDMTLLVLREMENMFKSE</sequence>
<dbReference type="InterPro" id="IPR036551">
    <property type="entry name" value="Flavin_trans-like"/>
</dbReference>
<evidence type="ECO:0000313" key="6">
    <source>
        <dbReference type="Proteomes" id="UP001451606"/>
    </source>
</evidence>
<dbReference type="Pfam" id="PF04127">
    <property type="entry name" value="DFP"/>
    <property type="match status" value="1"/>
</dbReference>
<dbReference type="GO" id="GO:0004632">
    <property type="term" value="F:phosphopantothenate--cysteine ligase activity"/>
    <property type="evidence" value="ECO:0007669"/>
    <property type="project" value="UniProtKB-EC"/>
</dbReference>
<protein>
    <submittedName>
        <fullName evidence="5">Bifunctional phosphopantothenoylcysteine decarboxylase/phosphopantothenate--cysteine ligase CoaBC</fullName>
        <ecNumber evidence="5">4.1.1.36</ecNumber>
        <ecNumber evidence="5">6.3.2.5</ecNumber>
    </submittedName>
</protein>
<dbReference type="Proteomes" id="UP001451606">
    <property type="component" value="Chromosome"/>
</dbReference>
<keyword evidence="1" id="KW-0210">Decarboxylase</keyword>
<name>A0AAX4NIJ0_9ARCH</name>
<feature type="domain" description="DNA/pantothenate metabolism flavoprotein C-terminal" evidence="4">
    <location>
        <begin position="191"/>
        <end position="399"/>
    </location>
</feature>
<dbReference type="EC" id="6.3.2.5" evidence="5"/>
<dbReference type="GO" id="GO:0010181">
    <property type="term" value="F:FMN binding"/>
    <property type="evidence" value="ECO:0007669"/>
    <property type="project" value="InterPro"/>
</dbReference>
<dbReference type="PANTHER" id="PTHR14359:SF6">
    <property type="entry name" value="PHOSPHOPANTOTHENOYLCYSTEINE DECARBOXYLASE"/>
    <property type="match status" value="1"/>
</dbReference>